<dbReference type="EMBL" id="CAUOFW020003935">
    <property type="protein sequence ID" value="CAK9162689.1"/>
    <property type="molecule type" value="Genomic_DNA"/>
</dbReference>
<keyword evidence="11" id="KW-1185">Reference proteome</keyword>
<reference evidence="10 11" key="1">
    <citation type="submission" date="2024-02" db="EMBL/GenBank/DDBJ databases">
        <authorList>
            <person name="Vignale AGUSTIN F."/>
            <person name="Sosa J E."/>
            <person name="Modenutti C."/>
        </authorList>
    </citation>
    <scope>NUCLEOTIDE SEQUENCE [LARGE SCALE GENOMIC DNA]</scope>
</reference>
<sequence>MLFTNCARTTVTPGSKLLVVELCIKGKLRVEHGSSGGIDTKQNPRSEYRREKREAAWCKRSEESVAMAEEKNPQIPPHCDLNAKWEACLDLGLRRFVYSSLAGAFGGLLLFRTSHFLYPLFAFRENNS</sequence>
<accession>A0ABC8SZR7</accession>
<keyword evidence="8 9" id="KW-0472">Membrane</keyword>
<evidence type="ECO:0000256" key="6">
    <source>
        <dbReference type="ARBA" id="ARBA00022989"/>
    </source>
</evidence>
<dbReference type="Pfam" id="PF04418">
    <property type="entry name" value="DUF543"/>
    <property type="match status" value="1"/>
</dbReference>
<evidence type="ECO:0000256" key="8">
    <source>
        <dbReference type="ARBA" id="ARBA00023136"/>
    </source>
</evidence>
<evidence type="ECO:0000256" key="9">
    <source>
        <dbReference type="SAM" id="Phobius"/>
    </source>
</evidence>
<comment type="caution">
    <text evidence="10">The sequence shown here is derived from an EMBL/GenBank/DDBJ whole genome shotgun (WGS) entry which is preliminary data.</text>
</comment>
<gene>
    <name evidence="10" type="ORF">ILEXP_LOCUS31577</name>
</gene>
<comment type="subcellular location">
    <subcellularLocation>
        <location evidence="2">Mitochondrion inner membrane</location>
        <topology evidence="2">Single-pass membrane protein</topology>
    </subcellularLocation>
</comment>
<dbReference type="InterPro" id="IPR007512">
    <property type="entry name" value="Mic10"/>
</dbReference>
<evidence type="ECO:0000256" key="2">
    <source>
        <dbReference type="ARBA" id="ARBA00004434"/>
    </source>
</evidence>
<evidence type="ECO:0000256" key="7">
    <source>
        <dbReference type="ARBA" id="ARBA00023128"/>
    </source>
</evidence>
<evidence type="ECO:0000256" key="1">
    <source>
        <dbReference type="ARBA" id="ARBA00002689"/>
    </source>
</evidence>
<organism evidence="10 11">
    <name type="scientific">Ilex paraguariensis</name>
    <name type="common">yerba mate</name>
    <dbReference type="NCBI Taxonomy" id="185542"/>
    <lineage>
        <taxon>Eukaryota</taxon>
        <taxon>Viridiplantae</taxon>
        <taxon>Streptophyta</taxon>
        <taxon>Embryophyta</taxon>
        <taxon>Tracheophyta</taxon>
        <taxon>Spermatophyta</taxon>
        <taxon>Magnoliopsida</taxon>
        <taxon>eudicotyledons</taxon>
        <taxon>Gunneridae</taxon>
        <taxon>Pentapetalae</taxon>
        <taxon>asterids</taxon>
        <taxon>campanulids</taxon>
        <taxon>Aquifoliales</taxon>
        <taxon>Aquifoliaceae</taxon>
        <taxon>Ilex</taxon>
    </lineage>
</organism>
<dbReference type="GO" id="GO:0005743">
    <property type="term" value="C:mitochondrial inner membrane"/>
    <property type="evidence" value="ECO:0007669"/>
    <property type="project" value="UniProtKB-SubCell"/>
</dbReference>
<protein>
    <submittedName>
        <fullName evidence="10">Uncharacterized protein</fullName>
    </submittedName>
</protein>
<evidence type="ECO:0000313" key="10">
    <source>
        <dbReference type="EMBL" id="CAK9162689.1"/>
    </source>
</evidence>
<keyword evidence="4 9" id="KW-0812">Transmembrane</keyword>
<proteinExistence type="inferred from homology"/>
<evidence type="ECO:0000256" key="3">
    <source>
        <dbReference type="ARBA" id="ARBA00006792"/>
    </source>
</evidence>
<keyword evidence="6 9" id="KW-1133">Transmembrane helix</keyword>
<dbReference type="PANTHER" id="PTHR21304:SF0">
    <property type="entry name" value="MICOS COMPLEX SUBUNIT MIC10"/>
    <property type="match status" value="1"/>
</dbReference>
<evidence type="ECO:0000256" key="4">
    <source>
        <dbReference type="ARBA" id="ARBA00022692"/>
    </source>
</evidence>
<dbReference type="Proteomes" id="UP001642360">
    <property type="component" value="Unassembled WGS sequence"/>
</dbReference>
<feature type="transmembrane region" description="Helical" evidence="9">
    <location>
        <begin position="96"/>
        <end position="118"/>
    </location>
</feature>
<name>A0ABC8SZR7_9AQUA</name>
<evidence type="ECO:0000256" key="5">
    <source>
        <dbReference type="ARBA" id="ARBA00022792"/>
    </source>
</evidence>
<dbReference type="AlphaFoldDB" id="A0ABC8SZR7"/>
<keyword evidence="5" id="KW-0999">Mitochondrion inner membrane</keyword>
<keyword evidence="7" id="KW-0496">Mitochondrion</keyword>
<evidence type="ECO:0000313" key="11">
    <source>
        <dbReference type="Proteomes" id="UP001642360"/>
    </source>
</evidence>
<dbReference type="PANTHER" id="PTHR21304">
    <property type="entry name" value="MICOS COMPLEX SUBUNIT MIC10"/>
    <property type="match status" value="1"/>
</dbReference>
<comment type="function">
    <text evidence="1">Component of the MICOS complex, a large protein complex of the mitochondrial inner membrane that plays crucial roles in the maintenance of crista junctions, inner membrane architecture, and formation of contact sites to the outer membrane.</text>
</comment>
<comment type="similarity">
    <text evidence="3">Belongs to the MICOS complex subunit Mic10 family.</text>
</comment>